<evidence type="ECO:0000313" key="3">
    <source>
        <dbReference type="EMBL" id="KAJ8865701.1"/>
    </source>
</evidence>
<reference evidence="3 4" key="1">
    <citation type="submission" date="2023-02" db="EMBL/GenBank/DDBJ databases">
        <title>LHISI_Scaffold_Assembly.</title>
        <authorList>
            <person name="Stuart O.P."/>
            <person name="Cleave R."/>
            <person name="Magrath M.J.L."/>
            <person name="Mikheyev A.S."/>
        </authorList>
    </citation>
    <scope>NUCLEOTIDE SEQUENCE [LARGE SCALE GENOMIC DNA]</scope>
    <source>
        <strain evidence="3">Daus_M_001</strain>
        <tissue evidence="3">Leg muscle</tissue>
    </source>
</reference>
<feature type="region of interest" description="Disordered" evidence="1">
    <location>
        <begin position="597"/>
        <end position="622"/>
    </location>
</feature>
<keyword evidence="2" id="KW-0812">Transmembrane</keyword>
<sequence length="1341" mass="149509">MLPTSAKIRASRRANFWLATARVLEIPRIHTCVLSSLHTSHARGTILDEFGAVLLASANSDTAFVSVSIRPQCVRHARNDFRPMTNLQVKQGFNAVLPEFIELRVNLIKRVPCMDLQPHAMNEPPPCCTAEERHSGRNFSVGVWRTRIRRREWSSKWHSSLNSISPHLSIPQFLFWRHQIRLFLLDIAVCSSFLTAMYERNPCVRNRRYTVIAGTFLSHISCSRILSVGTDAFRFYLASLARTRSSLANITLRGSAFAERLHYSPPTKANRTQSSAGSLQDFHKRSSCWMMDTTDWRVFSGISRLSPPLYSSAVPISPHFTHIGSLDLVRSFTGNYGRKKSSVKEMGRLAGYFDRGREIGRLRKLNTIPTYTHQKAKLKFTNSIRLERASQKQSSDTHKTPYDRVKRCRELVEFRAIEERAGRDVTSGREVCDCEYQAVKGAAGRLDYCTRCTMDSELQCQTISADFVIIGFSEWPTSTVANLTTCSEIKKLGLSMPLLKRVAGRGWATHRAMSVQLASKPRPAASSQPRVRTNTVLSSCAVARSTYKFPAEISPRPSNCATRPREHVPVIRAAPRFLECYQARHVLDKVHAIPTPSQRFKGPRARSCSGLTTRLPPGEPGSIPGEVAPADFLMWESCRTTPLVGGVFSGISHPLSRLCIPVLLHTMEVIDDGVATAYLLNVYQVKPMPCLLLSTAHAQTDCLRQPPYYQWQKLHSKQCKTCTFFPLLVLSTCTFFPLLVLSTCTFFPLLVLSLSFIFGFTFVSRLPLHRPIPACSILASFYPHRLSMLRAAQISPLTCAIWNYFPYIVTNFTGRMLLSGPVNTLRSAHIYWHLRQIRSESPISTTARTPVLLVSVLELTIVVLVHTTPDTTLYFTALIFVRLNFTVLYAVELESFLHWLLHRCEDTHSLPELHVIGAHWLSVVTLEGDDWASVLQEVSNTTLGGVETWPRPRSTKANLTSRSRCVWERGGGQRVPPSSVRIVHAAVQRCDGATQLVARHIQIQQVGRRGVGSVPNLAAPGDFTQCITTDNGVATYNDTAPENRPADSTDQAAVGDAGNRTKLIWGHRNVLACTYRPAVAEKDNYSQNPKNIGRKMRIPDRKEGEERTPPVSHLLPGKGVGERRGGLNIWGCRWTTIPVIALNSPSATRKKKEGGGALYRIGPARLLKSRLASEPTGGLCDAEWQETTSQESGEWRRVAGASEVCGLRSAEQRGMGLMGGGMLKWKSECKTPREIPEKALQPTASPGTIPTCENLVTRPGIEPACTQATYHLDQAAAWGRTPVVVFPLGYVRPWTCINQTFLPWSRTSALPLQGHAQGRSRVFVLTRAYIHTITQGRPTVI</sequence>
<name>A0ABQ9FZP5_9NEOP</name>
<feature type="transmembrane region" description="Helical" evidence="2">
    <location>
        <begin position="746"/>
        <end position="763"/>
    </location>
</feature>
<feature type="region of interest" description="Disordered" evidence="1">
    <location>
        <begin position="1100"/>
        <end position="1119"/>
    </location>
</feature>
<evidence type="ECO:0000256" key="1">
    <source>
        <dbReference type="SAM" id="MobiDB-lite"/>
    </source>
</evidence>
<keyword evidence="4" id="KW-1185">Reference proteome</keyword>
<evidence type="ECO:0000313" key="4">
    <source>
        <dbReference type="Proteomes" id="UP001159363"/>
    </source>
</evidence>
<protein>
    <submittedName>
        <fullName evidence="3">Uncharacterized protein</fullName>
    </submittedName>
</protein>
<dbReference type="Proteomes" id="UP001159363">
    <property type="component" value="Chromosome 16"/>
</dbReference>
<keyword evidence="2" id="KW-1133">Transmembrane helix</keyword>
<proteinExistence type="predicted"/>
<evidence type="ECO:0000256" key="2">
    <source>
        <dbReference type="SAM" id="Phobius"/>
    </source>
</evidence>
<comment type="caution">
    <text evidence="3">The sequence shown here is derived from an EMBL/GenBank/DDBJ whole genome shotgun (WGS) entry which is preliminary data.</text>
</comment>
<organism evidence="3 4">
    <name type="scientific">Dryococelus australis</name>
    <dbReference type="NCBI Taxonomy" id="614101"/>
    <lineage>
        <taxon>Eukaryota</taxon>
        <taxon>Metazoa</taxon>
        <taxon>Ecdysozoa</taxon>
        <taxon>Arthropoda</taxon>
        <taxon>Hexapoda</taxon>
        <taxon>Insecta</taxon>
        <taxon>Pterygota</taxon>
        <taxon>Neoptera</taxon>
        <taxon>Polyneoptera</taxon>
        <taxon>Phasmatodea</taxon>
        <taxon>Verophasmatodea</taxon>
        <taxon>Anareolatae</taxon>
        <taxon>Phasmatidae</taxon>
        <taxon>Eurycanthinae</taxon>
        <taxon>Dryococelus</taxon>
    </lineage>
</organism>
<dbReference type="EMBL" id="JARBHB010000017">
    <property type="protein sequence ID" value="KAJ8865701.1"/>
    <property type="molecule type" value="Genomic_DNA"/>
</dbReference>
<keyword evidence="2" id="KW-0472">Membrane</keyword>
<feature type="transmembrane region" description="Helical" evidence="2">
    <location>
        <begin position="722"/>
        <end position="740"/>
    </location>
</feature>
<gene>
    <name evidence="3" type="ORF">PR048_033221</name>
</gene>
<accession>A0ABQ9FZP5</accession>